<evidence type="ECO:0000256" key="6">
    <source>
        <dbReference type="SAM" id="SignalP"/>
    </source>
</evidence>
<dbReference type="GO" id="GO:0030288">
    <property type="term" value="C:outer membrane-bounded periplasmic space"/>
    <property type="evidence" value="ECO:0007669"/>
    <property type="project" value="TreeGrafter"/>
</dbReference>
<dbReference type="GO" id="GO:1901678">
    <property type="term" value="P:iron coordination entity transport"/>
    <property type="evidence" value="ECO:0007669"/>
    <property type="project" value="UniProtKB-ARBA"/>
</dbReference>
<dbReference type="EMBL" id="CP014989">
    <property type="protein sequence ID" value="ANS77960.1"/>
    <property type="molecule type" value="Genomic_DNA"/>
</dbReference>
<feature type="signal peptide" evidence="6">
    <location>
        <begin position="1"/>
        <end position="22"/>
    </location>
</feature>
<keyword evidence="9" id="KW-1185">Reference proteome</keyword>
<comment type="similarity">
    <text evidence="2">Belongs to the bacterial solute-binding protein 8 family.</text>
</comment>
<feature type="chain" id="PRO_5038915760" evidence="6">
    <location>
        <begin position="23"/>
        <end position="358"/>
    </location>
</feature>
<proteinExistence type="inferred from homology"/>
<comment type="subcellular location">
    <subcellularLocation>
        <location evidence="1">Cell envelope</location>
    </subcellularLocation>
</comment>
<dbReference type="PATRIC" id="fig|1758689.4.peg.571"/>
<protein>
    <submittedName>
        <fullName evidence="8">Petrobactin ABC transporter, periplasmic binding protein</fullName>
    </submittedName>
</protein>
<evidence type="ECO:0000259" key="7">
    <source>
        <dbReference type="PROSITE" id="PS50983"/>
    </source>
</evidence>
<organism evidence="8 9">
    <name type="scientific">Serinicoccus hydrothermalis</name>
    <dbReference type="NCBI Taxonomy" id="1758689"/>
    <lineage>
        <taxon>Bacteria</taxon>
        <taxon>Bacillati</taxon>
        <taxon>Actinomycetota</taxon>
        <taxon>Actinomycetes</taxon>
        <taxon>Micrococcales</taxon>
        <taxon>Ornithinimicrobiaceae</taxon>
        <taxon>Serinicoccus</taxon>
    </lineage>
</organism>
<feature type="compositionally biased region" description="Acidic residues" evidence="5">
    <location>
        <begin position="46"/>
        <end position="63"/>
    </location>
</feature>
<gene>
    <name evidence="8" type="ORF">SGUI_0564</name>
</gene>
<dbReference type="Gene3D" id="3.40.50.1980">
    <property type="entry name" value="Nitrogenase molybdenum iron protein domain"/>
    <property type="match status" value="2"/>
</dbReference>
<dbReference type="PROSITE" id="PS50983">
    <property type="entry name" value="FE_B12_PBP"/>
    <property type="match status" value="1"/>
</dbReference>
<dbReference type="KEGG" id="serj:SGUI_0564"/>
<feature type="domain" description="Fe/B12 periplasmic-binding" evidence="7">
    <location>
        <begin position="87"/>
        <end position="358"/>
    </location>
</feature>
<evidence type="ECO:0000313" key="9">
    <source>
        <dbReference type="Proteomes" id="UP000092482"/>
    </source>
</evidence>
<dbReference type="Proteomes" id="UP000092482">
    <property type="component" value="Chromosome"/>
</dbReference>
<evidence type="ECO:0000313" key="8">
    <source>
        <dbReference type="EMBL" id="ANS77960.1"/>
    </source>
</evidence>
<name>A0A1B1N945_9MICO</name>
<dbReference type="Pfam" id="PF01497">
    <property type="entry name" value="Peripla_BP_2"/>
    <property type="match status" value="1"/>
</dbReference>
<sequence>MHLRRSRGGLVAVATAAALTLAACGSDEGTDTAAEGESAADGDAAAAEETEGSADESAEDGGEEAASGTVEVTDFQGTVEVPVPAERIMVTDNRVVRAMDEWGVEIVAAPLDIFPGDLSYASDDAVTNLGNHGEPDLEAIVAADPDLVLTGYRFQDYYGDIQDLAPDAAIVDTTTDYENAPLDEELIRQLELVGQSLQHEDEAQAMIDEFNASIDAATQAYDSEQTVMGLLTSGGDISYVAPVTGRSIGPVFEVLGLTPALEQEGGDSGHGDDISVEAIAEANPDWLVVMDRDAAIAAEGDEYSSAEELIAESEALQNVTAVRSGNIVYLPADFYLTEDMQAYTELFNSMAQAMGSAR</sequence>
<dbReference type="SUPFAM" id="SSF53807">
    <property type="entry name" value="Helical backbone' metal receptor"/>
    <property type="match status" value="1"/>
</dbReference>
<dbReference type="STRING" id="1758689.SGUI_0564"/>
<evidence type="ECO:0000256" key="3">
    <source>
        <dbReference type="ARBA" id="ARBA00022448"/>
    </source>
</evidence>
<dbReference type="OrthoDB" id="63946at2"/>
<dbReference type="InterPro" id="IPR051313">
    <property type="entry name" value="Bact_iron-sidero_bind"/>
</dbReference>
<evidence type="ECO:0000256" key="4">
    <source>
        <dbReference type="ARBA" id="ARBA00022729"/>
    </source>
</evidence>
<dbReference type="PANTHER" id="PTHR30532">
    <property type="entry name" value="IRON III DICITRATE-BINDING PERIPLASMIC PROTEIN"/>
    <property type="match status" value="1"/>
</dbReference>
<evidence type="ECO:0000256" key="5">
    <source>
        <dbReference type="SAM" id="MobiDB-lite"/>
    </source>
</evidence>
<dbReference type="RefSeq" id="WP_066635996.1">
    <property type="nucleotide sequence ID" value="NZ_CP014989.1"/>
</dbReference>
<dbReference type="InterPro" id="IPR002491">
    <property type="entry name" value="ABC_transptr_periplasmic_BD"/>
</dbReference>
<dbReference type="PANTHER" id="PTHR30532:SF28">
    <property type="entry name" value="PETROBACTIN-BINDING PROTEIN YCLQ"/>
    <property type="match status" value="1"/>
</dbReference>
<dbReference type="PROSITE" id="PS51257">
    <property type="entry name" value="PROKAR_LIPOPROTEIN"/>
    <property type="match status" value="1"/>
</dbReference>
<reference evidence="8 9" key="1">
    <citation type="submission" date="2016-03" db="EMBL/GenBank/DDBJ databases">
        <title>Shallow-sea hydrothermal system.</title>
        <authorList>
            <person name="Tang K."/>
        </authorList>
    </citation>
    <scope>NUCLEOTIDE SEQUENCE [LARGE SCALE GENOMIC DNA]</scope>
    <source>
        <strain evidence="8 9">JLT9</strain>
    </source>
</reference>
<accession>A0A1B1N945</accession>
<keyword evidence="3" id="KW-0813">Transport</keyword>
<evidence type="ECO:0000256" key="2">
    <source>
        <dbReference type="ARBA" id="ARBA00008814"/>
    </source>
</evidence>
<evidence type="ECO:0000256" key="1">
    <source>
        <dbReference type="ARBA" id="ARBA00004196"/>
    </source>
</evidence>
<keyword evidence="4 6" id="KW-0732">Signal</keyword>
<feature type="compositionally biased region" description="Low complexity" evidence="5">
    <location>
        <begin position="31"/>
        <end position="45"/>
    </location>
</feature>
<feature type="region of interest" description="Disordered" evidence="5">
    <location>
        <begin position="27"/>
        <end position="77"/>
    </location>
</feature>
<dbReference type="AlphaFoldDB" id="A0A1B1N945"/>